<evidence type="ECO:0000313" key="2">
    <source>
        <dbReference type="Proteomes" id="UP000653674"/>
    </source>
</evidence>
<reference evidence="1" key="1">
    <citation type="submission" date="2021-01" db="EMBL/GenBank/DDBJ databases">
        <title>Whole genome shotgun sequence of Planosporangium flavigriseum NBRC 105377.</title>
        <authorList>
            <person name="Komaki H."/>
            <person name="Tamura T."/>
        </authorList>
    </citation>
    <scope>NUCLEOTIDE SEQUENCE</scope>
    <source>
        <strain evidence="1">NBRC 105377</strain>
    </source>
</reference>
<keyword evidence="2" id="KW-1185">Reference proteome</keyword>
<name>A0A8J3LPJ7_9ACTN</name>
<dbReference type="InterPro" id="IPR038282">
    <property type="entry name" value="DUF2267_sf"/>
</dbReference>
<evidence type="ECO:0000313" key="1">
    <source>
        <dbReference type="EMBL" id="GIG76497.1"/>
    </source>
</evidence>
<dbReference type="Pfam" id="PF10025">
    <property type="entry name" value="DUF2267"/>
    <property type="match status" value="1"/>
</dbReference>
<gene>
    <name evidence="1" type="ORF">Pfl04_49010</name>
</gene>
<evidence type="ECO:0008006" key="3">
    <source>
        <dbReference type="Google" id="ProtNLM"/>
    </source>
</evidence>
<sequence>MEYGAFLDRVAVRSRVSPDLAEPLTRAVLHTLAEHIDAGEASDLAGMLPEQLRGDLIDERISAEGFPASEFFRRIDARADLGRPVTEDAVRGVLETVHETVTDAEWTQLMAQLPLEFRELA</sequence>
<accession>A0A8J3LPJ7</accession>
<comment type="caution">
    <text evidence="1">The sequence shown here is derived from an EMBL/GenBank/DDBJ whole genome shotgun (WGS) entry which is preliminary data.</text>
</comment>
<dbReference type="EMBL" id="BONU01000058">
    <property type="protein sequence ID" value="GIG76497.1"/>
    <property type="molecule type" value="Genomic_DNA"/>
</dbReference>
<proteinExistence type="predicted"/>
<organism evidence="1 2">
    <name type="scientific">Planosporangium flavigriseum</name>
    <dbReference type="NCBI Taxonomy" id="373681"/>
    <lineage>
        <taxon>Bacteria</taxon>
        <taxon>Bacillati</taxon>
        <taxon>Actinomycetota</taxon>
        <taxon>Actinomycetes</taxon>
        <taxon>Micromonosporales</taxon>
        <taxon>Micromonosporaceae</taxon>
        <taxon>Planosporangium</taxon>
    </lineage>
</organism>
<dbReference type="Gene3D" id="1.10.490.110">
    <property type="entry name" value="Uncharacterized conserved protein DUF2267"/>
    <property type="match status" value="1"/>
</dbReference>
<dbReference type="InterPro" id="IPR018727">
    <property type="entry name" value="DUF2267"/>
</dbReference>
<dbReference type="AlphaFoldDB" id="A0A8J3LPJ7"/>
<protein>
    <recommendedName>
        <fullName evidence="3">DUF2267 domain-containing protein</fullName>
    </recommendedName>
</protein>
<dbReference type="RefSeq" id="WP_168077787.1">
    <property type="nucleotide sequence ID" value="NZ_BAAAQJ010000043.1"/>
</dbReference>
<dbReference type="Proteomes" id="UP000653674">
    <property type="component" value="Unassembled WGS sequence"/>
</dbReference>